<protein>
    <submittedName>
        <fullName evidence="1">Uncharacterized protein</fullName>
    </submittedName>
</protein>
<keyword evidence="2" id="KW-1185">Reference proteome</keyword>
<accession>A0ABS4QKU2</accession>
<name>A0ABS4QKU2_9NOCA</name>
<comment type="caution">
    <text evidence="1">The sequence shown here is derived from an EMBL/GenBank/DDBJ whole genome shotgun (WGS) entry which is preliminary data.</text>
</comment>
<organism evidence="1 2">
    <name type="scientific">Nocardia goodfellowii</name>
    <dbReference type="NCBI Taxonomy" id="882446"/>
    <lineage>
        <taxon>Bacteria</taxon>
        <taxon>Bacillati</taxon>
        <taxon>Actinomycetota</taxon>
        <taxon>Actinomycetes</taxon>
        <taxon>Mycobacteriales</taxon>
        <taxon>Nocardiaceae</taxon>
        <taxon>Nocardia</taxon>
    </lineage>
</organism>
<evidence type="ECO:0000313" key="1">
    <source>
        <dbReference type="EMBL" id="MBP2191750.1"/>
    </source>
</evidence>
<gene>
    <name evidence="1" type="ORF">BJ987_004651</name>
</gene>
<reference evidence="1 2" key="1">
    <citation type="submission" date="2021-03" db="EMBL/GenBank/DDBJ databases">
        <title>Sequencing the genomes of 1000 actinobacteria strains.</title>
        <authorList>
            <person name="Klenk H.-P."/>
        </authorList>
    </citation>
    <scope>NUCLEOTIDE SEQUENCE [LARGE SCALE GENOMIC DNA]</scope>
    <source>
        <strain evidence="1 2">DSM 45516</strain>
    </source>
</reference>
<dbReference type="Proteomes" id="UP001519325">
    <property type="component" value="Unassembled WGS sequence"/>
</dbReference>
<evidence type="ECO:0000313" key="2">
    <source>
        <dbReference type="Proteomes" id="UP001519325"/>
    </source>
</evidence>
<dbReference type="EMBL" id="JAGGMR010000001">
    <property type="protein sequence ID" value="MBP2191750.1"/>
    <property type="molecule type" value="Genomic_DNA"/>
</dbReference>
<proteinExistence type="predicted"/>
<sequence length="38" mass="4165">MTELLKTLYVTTPAPAFTSTEMRCGSTIPTVPDAIFYP</sequence>